<dbReference type="Proteomes" id="UP001516023">
    <property type="component" value="Unassembled WGS sequence"/>
</dbReference>
<dbReference type="AlphaFoldDB" id="A0ABD3QPM4"/>
<comment type="caution">
    <text evidence="6">The sequence shown here is derived from an EMBL/GenBank/DDBJ whole genome shotgun (WGS) entry which is preliminary data.</text>
</comment>
<feature type="signal peptide" evidence="4">
    <location>
        <begin position="1"/>
        <end position="27"/>
    </location>
</feature>
<dbReference type="EMBL" id="JABMIG020000036">
    <property type="protein sequence ID" value="KAL3799740.1"/>
    <property type="molecule type" value="Genomic_DNA"/>
</dbReference>
<feature type="chain" id="PRO_5044826689" description="Chitin-binding type-1 domain-containing protein" evidence="4">
    <location>
        <begin position="28"/>
        <end position="1207"/>
    </location>
</feature>
<feature type="region of interest" description="Disordered" evidence="3">
    <location>
        <begin position="580"/>
        <end position="632"/>
    </location>
</feature>
<dbReference type="SUPFAM" id="SSF53955">
    <property type="entry name" value="Lysozyme-like"/>
    <property type="match status" value="1"/>
</dbReference>
<name>A0ABD3QPM4_9STRA</name>
<dbReference type="PANTHER" id="PTHR22595">
    <property type="entry name" value="CHITINASE-RELATED"/>
    <property type="match status" value="1"/>
</dbReference>
<dbReference type="Gene3D" id="3.30.20.10">
    <property type="entry name" value="Endochitinase, domain 2"/>
    <property type="match status" value="1"/>
</dbReference>
<sequence length="1207" mass="128687">MKRSIREVALLIIQPILITAPPSTASADPSSSFRRKLHQIQPHRKLIDGTEACSSCPSPTHQCIGRSVSDEVCAPCASGETFWPCNVEKECWCWDTSQPRDPGDEDSTSVCKGCSGPTESCIANQNSLVPADDESCAACSSGQKYWPCDTQGLCWCWDSTKPKKPPAPSSGLEVTTSGKEACDLFTEEMYVDFAPNNTFPYTYKGFCDAIADYNLYHEEKVFMMGSEDDQRNEIAAFLGNTAHESDDFEAGREYLACGDNKEVDGKVYCKPCTNDLYDWETNTCSQSMADLNSPYSEYCQPVFMPPEGCNCTTVTQVAEEGELAGYIDASKVFYGRGSLQLSWNYNYIKASYALTGSPDTFCEDPELIVSDPLYAWGSAIYFWMENEKEGDTCHKEALKHNFGGTLNVINGGLECPAYAGGWHHKAVKLRINRYCHAASLLSLSELGAMSGCKGMDDSLDECLNDGSCPFCEQYGDGNYTKARNESDAILKSDVAESYAGSNETTVPDSDDSFGNETAAVELMPTNMPSILLENELSNSPTAVVMDNDALALPAVALVSIPPTAGGTASVTASLTNATSASLTSAVPTTSTNVTSSSSSPTAAVTTRSSLISSMPTTSSNSTSSSSSIAGIESSSRAPTASASFADATLSSSPTAVASENFSNVTSESLIESPSPSSVARLETAAPSPALSTAEKSSDPTWSPTIVETVGPSFSPTTPAPTLGPCDGEPCPDMLCRSPWGFCGEGDGYCNDDAKWSPDCIDNSPSPTQATSSSDTQLATFDVNGFDTYDPQPFDPKNSDPTKSPTLSASVPKFEKPSGGKKPPPNKKPGLSSSEGSNGKGEAVISETPLPTSAPIPMPTEVPVSAAPTQKPVLSPDDPAATYFCGEDWIDANKVCAIRCPSAKSEDCPGDQSCFAFTRCNENPPTLAPIDTITPQPFDNMEEYDNATMSNVTSRIPTSPDGTSSSPSVPEMASPSPKPVGDIESLSGCTGKPCEVSGECRSQFGFCGSTFIYCNDLSSWTLDNCGLFGTDQNGGTVLCDADTNECPGGDRMIRNPDNNCEFFPCPVEEETGGTQFAFNAPASTPTLPELPKPTLPTITDPKKPDFNSLDFSFGSGESNQTINLGMAKPAKDPSKVVVIGNEDHVADDKPEAPEATNSSSFSEKGVNDLFSFNNYNDFTYEDWINCGRYINLHWLLSLFMVLIAFLSF</sequence>
<evidence type="ECO:0000313" key="7">
    <source>
        <dbReference type="Proteomes" id="UP001516023"/>
    </source>
</evidence>
<keyword evidence="1" id="KW-0611">Plant defense</keyword>
<dbReference type="Gene3D" id="1.10.530.10">
    <property type="match status" value="1"/>
</dbReference>
<keyword evidence="2" id="KW-1015">Disulfide bond</keyword>
<dbReference type="GO" id="GO:0051707">
    <property type="term" value="P:response to other organism"/>
    <property type="evidence" value="ECO:0007669"/>
    <property type="project" value="UniProtKB-ARBA"/>
</dbReference>
<evidence type="ECO:0000259" key="5">
    <source>
        <dbReference type="SMART" id="SM00270"/>
    </source>
</evidence>
<dbReference type="SMART" id="SM00270">
    <property type="entry name" value="ChtBD1"/>
    <property type="match status" value="2"/>
</dbReference>
<feature type="region of interest" description="Disordered" evidence="3">
    <location>
        <begin position="782"/>
        <end position="867"/>
    </location>
</feature>
<dbReference type="CDD" id="cd00035">
    <property type="entry name" value="ChtBD1"/>
    <property type="match status" value="1"/>
</dbReference>
<keyword evidence="7" id="KW-1185">Reference proteome</keyword>
<feature type="compositionally biased region" description="Low complexity" evidence="3">
    <location>
        <begin position="667"/>
        <end position="677"/>
    </location>
</feature>
<dbReference type="GO" id="GO:0006952">
    <property type="term" value="P:defense response"/>
    <property type="evidence" value="ECO:0007669"/>
    <property type="project" value="UniProtKB-KW"/>
</dbReference>
<feature type="region of interest" description="Disordered" evidence="3">
    <location>
        <begin position="952"/>
        <end position="981"/>
    </location>
</feature>
<keyword evidence="4" id="KW-0732">Signal</keyword>
<feature type="compositionally biased region" description="Polar residues" evidence="3">
    <location>
        <begin position="798"/>
        <end position="808"/>
    </location>
</feature>
<protein>
    <recommendedName>
        <fullName evidence="5">Chitin-binding type-1 domain-containing protein</fullName>
    </recommendedName>
</protein>
<evidence type="ECO:0000256" key="2">
    <source>
        <dbReference type="ARBA" id="ARBA00023157"/>
    </source>
</evidence>
<dbReference type="InterPro" id="IPR000726">
    <property type="entry name" value="Glyco_hydro_19_cat"/>
</dbReference>
<evidence type="ECO:0000256" key="3">
    <source>
        <dbReference type="SAM" id="MobiDB-lite"/>
    </source>
</evidence>
<gene>
    <name evidence="6" type="ORF">HJC23_010390</name>
</gene>
<dbReference type="Pfam" id="PF00182">
    <property type="entry name" value="Glyco_hydro_19"/>
    <property type="match status" value="1"/>
</dbReference>
<organism evidence="6 7">
    <name type="scientific">Cyclotella cryptica</name>
    <dbReference type="NCBI Taxonomy" id="29204"/>
    <lineage>
        <taxon>Eukaryota</taxon>
        <taxon>Sar</taxon>
        <taxon>Stramenopiles</taxon>
        <taxon>Ochrophyta</taxon>
        <taxon>Bacillariophyta</taxon>
        <taxon>Coscinodiscophyceae</taxon>
        <taxon>Thalassiosirophycidae</taxon>
        <taxon>Stephanodiscales</taxon>
        <taxon>Stephanodiscaceae</taxon>
        <taxon>Cyclotella</taxon>
    </lineage>
</organism>
<reference evidence="6 7" key="1">
    <citation type="journal article" date="2020" name="G3 (Bethesda)">
        <title>Improved Reference Genome for Cyclotella cryptica CCMP332, a Model for Cell Wall Morphogenesis, Salinity Adaptation, and Lipid Production in Diatoms (Bacillariophyta).</title>
        <authorList>
            <person name="Roberts W.R."/>
            <person name="Downey K.M."/>
            <person name="Ruck E.C."/>
            <person name="Traller J.C."/>
            <person name="Alverson A.J."/>
        </authorList>
    </citation>
    <scope>NUCLEOTIDE SEQUENCE [LARGE SCALE GENOMIC DNA]</scope>
    <source>
        <strain evidence="6 7">CCMP332</strain>
    </source>
</reference>
<dbReference type="InterPro" id="IPR001002">
    <property type="entry name" value="Chitin-bd_1"/>
</dbReference>
<dbReference type="InterPro" id="IPR023346">
    <property type="entry name" value="Lysozyme-like_dom_sf"/>
</dbReference>
<feature type="domain" description="Chitin-binding type-1" evidence="5">
    <location>
        <begin position="987"/>
        <end position="1024"/>
    </location>
</feature>
<evidence type="ECO:0000313" key="6">
    <source>
        <dbReference type="EMBL" id="KAL3799740.1"/>
    </source>
</evidence>
<feature type="domain" description="Chitin-binding type-1" evidence="5">
    <location>
        <begin position="724"/>
        <end position="759"/>
    </location>
</feature>
<proteinExistence type="predicted"/>
<evidence type="ECO:0000256" key="1">
    <source>
        <dbReference type="ARBA" id="ARBA00022821"/>
    </source>
</evidence>
<accession>A0ABD3QPM4</accession>
<feature type="compositionally biased region" description="Polar residues" evidence="3">
    <location>
        <begin position="689"/>
        <end position="716"/>
    </location>
</feature>
<evidence type="ECO:0000256" key="4">
    <source>
        <dbReference type="SAM" id="SignalP"/>
    </source>
</evidence>
<feature type="compositionally biased region" description="Low complexity" evidence="3">
    <location>
        <begin position="956"/>
        <end position="969"/>
    </location>
</feature>
<feature type="region of interest" description="Disordered" evidence="3">
    <location>
        <begin position="667"/>
        <end position="720"/>
    </location>
</feature>
<dbReference type="PANTHER" id="PTHR22595:SF79">
    <property type="entry name" value="CHITINASE 12"/>
    <property type="match status" value="1"/>
</dbReference>
<dbReference type="CDD" id="cd00325">
    <property type="entry name" value="chitinase_GH19"/>
    <property type="match status" value="1"/>
</dbReference>